<evidence type="ECO:0000256" key="1">
    <source>
        <dbReference type="ARBA" id="ARBA00005901"/>
    </source>
</evidence>
<evidence type="ECO:0000256" key="2">
    <source>
        <dbReference type="ARBA" id="ARBA00022448"/>
    </source>
</evidence>
<dbReference type="Pfam" id="PF01991">
    <property type="entry name" value="vATP-synt_E"/>
    <property type="match status" value="1"/>
</dbReference>
<dbReference type="InterPro" id="IPR002842">
    <property type="entry name" value="ATPase_V1_Esu"/>
</dbReference>
<comment type="similarity">
    <text evidence="1">Belongs to the V-ATPase E subunit family.</text>
</comment>
<dbReference type="Gene3D" id="3.30.2320.30">
    <property type="entry name" value="ATP synthase, E subunit, C-terminal"/>
    <property type="match status" value="1"/>
</dbReference>
<evidence type="ECO:0000256" key="3">
    <source>
        <dbReference type="ARBA" id="ARBA00023065"/>
    </source>
</evidence>
<dbReference type="OrthoDB" id="10263003at2759"/>
<dbReference type="SUPFAM" id="SSF160527">
    <property type="entry name" value="V-type ATPase subunit E-like"/>
    <property type="match status" value="1"/>
</dbReference>
<dbReference type="STRING" id="407821.A0A087UTB6"/>
<name>A0A087UTB6_STEMI</name>
<keyword evidence="2" id="KW-0813">Transport</keyword>
<dbReference type="EMBL" id="KK121493">
    <property type="protein sequence ID" value="KFM80605.1"/>
    <property type="molecule type" value="Genomic_DNA"/>
</dbReference>
<evidence type="ECO:0000313" key="4">
    <source>
        <dbReference type="EMBL" id="KFM80605.1"/>
    </source>
</evidence>
<feature type="non-terminal residue" evidence="4">
    <location>
        <position position="173"/>
    </location>
</feature>
<keyword evidence="3" id="KW-0406">Ion transport</keyword>
<dbReference type="GO" id="GO:0033178">
    <property type="term" value="C:proton-transporting two-sector ATPase complex, catalytic domain"/>
    <property type="evidence" value="ECO:0007669"/>
    <property type="project" value="InterPro"/>
</dbReference>
<dbReference type="PANTHER" id="PTHR45715">
    <property type="entry name" value="ATPASE H+-TRANSPORTING V1 SUBUNIT E1A-RELATED"/>
    <property type="match status" value="1"/>
</dbReference>
<dbReference type="InterPro" id="IPR038495">
    <property type="entry name" value="ATPase_E_C"/>
</dbReference>
<keyword evidence="5" id="KW-1185">Reference proteome</keyword>
<accession>A0A087UTB6</accession>
<proteinExistence type="inferred from homology"/>
<gene>
    <name evidence="4" type="ORF">X975_16685</name>
</gene>
<dbReference type="OMA" id="HRMIVRC"/>
<dbReference type="GO" id="GO:0046961">
    <property type="term" value="F:proton-transporting ATPase activity, rotational mechanism"/>
    <property type="evidence" value="ECO:0007669"/>
    <property type="project" value="InterPro"/>
</dbReference>
<dbReference type="AlphaFoldDB" id="A0A087UTB6"/>
<dbReference type="Proteomes" id="UP000054359">
    <property type="component" value="Unassembled WGS sequence"/>
</dbReference>
<protein>
    <submittedName>
        <fullName evidence="4">V-type proton ATPase subunit E</fullName>
    </submittedName>
</protein>
<evidence type="ECO:0000313" key="5">
    <source>
        <dbReference type="Proteomes" id="UP000054359"/>
    </source>
</evidence>
<organism evidence="4 5">
    <name type="scientific">Stegodyphus mimosarum</name>
    <name type="common">African social velvet spider</name>
    <dbReference type="NCBI Taxonomy" id="407821"/>
    <lineage>
        <taxon>Eukaryota</taxon>
        <taxon>Metazoa</taxon>
        <taxon>Ecdysozoa</taxon>
        <taxon>Arthropoda</taxon>
        <taxon>Chelicerata</taxon>
        <taxon>Arachnida</taxon>
        <taxon>Araneae</taxon>
        <taxon>Araneomorphae</taxon>
        <taxon>Entelegynae</taxon>
        <taxon>Eresoidea</taxon>
        <taxon>Eresidae</taxon>
        <taxon>Stegodyphus</taxon>
    </lineage>
</organism>
<feature type="non-terminal residue" evidence="4">
    <location>
        <position position="1"/>
    </location>
</feature>
<reference evidence="4 5" key="1">
    <citation type="submission" date="2013-11" db="EMBL/GenBank/DDBJ databases">
        <title>Genome sequencing of Stegodyphus mimosarum.</title>
        <authorList>
            <person name="Bechsgaard J."/>
        </authorList>
    </citation>
    <scope>NUCLEOTIDE SEQUENCE [LARGE SCALE GENOMIC DNA]</scope>
</reference>
<sequence>HYRCACADYLTDAQARTLSFHFKNKSRFKNKFLKIIRRLKVIIHKIKVVLDEARKQLHTKTKDTARYQQVLKNLILQSIYQLLESEVTVKCRKQDTDLVERSLGEIAKEYQERVGKPCKITVDKESYLPPDCAGGIELTAQKGKIKINNTLESRLDMISQQLLPEIRETLFGA</sequence>